<proteinExistence type="predicted"/>
<evidence type="ECO:0000313" key="1">
    <source>
        <dbReference type="EMBL" id="SYX89975.1"/>
    </source>
</evidence>
<evidence type="ECO:0000313" key="2">
    <source>
        <dbReference type="Proteomes" id="UP000263595"/>
    </source>
</evidence>
<gene>
    <name evidence="1" type="ORF">CCOS865_02241</name>
</gene>
<dbReference type="EMBL" id="UNOZ01000013">
    <property type="protein sequence ID" value="SYX89975.1"/>
    <property type="molecule type" value="Genomic_DNA"/>
</dbReference>
<sequence length="153" mass="15431">MIIPSKVRFTHLLRSFGQAIILPLALPTSYSGTVISFRQLSRSSVSPCEQVGEHHGGAGGCLASGDSAGIRAGATDGGGEIGCVVVQPLASSIGASSTSASNLVFFVSMGSRLLLRRGAALLFIPGAAFAQRFGKPVTAVALRCSGAGVGVLD</sequence>
<organism evidence="1 2">
    <name type="scientific">Pseudomonas reidholzensis</name>
    <dbReference type="NCBI Taxonomy" id="1785162"/>
    <lineage>
        <taxon>Bacteria</taxon>
        <taxon>Pseudomonadati</taxon>
        <taxon>Pseudomonadota</taxon>
        <taxon>Gammaproteobacteria</taxon>
        <taxon>Pseudomonadales</taxon>
        <taxon>Pseudomonadaceae</taxon>
        <taxon>Pseudomonas</taxon>
    </lineage>
</organism>
<reference evidence="2" key="1">
    <citation type="submission" date="2018-08" db="EMBL/GenBank/DDBJ databases">
        <authorList>
            <person name="Blom J."/>
        </authorList>
    </citation>
    <scope>NUCLEOTIDE SEQUENCE [LARGE SCALE GENOMIC DNA]</scope>
    <source>
        <strain evidence="2">CCOS 865</strain>
    </source>
</reference>
<accession>A0A383RSW5</accession>
<keyword evidence="2" id="KW-1185">Reference proteome</keyword>
<name>A0A383RSW5_9PSED</name>
<dbReference type="Proteomes" id="UP000263595">
    <property type="component" value="Unassembled WGS sequence"/>
</dbReference>
<protein>
    <submittedName>
        <fullName evidence="1">Uncharacterized protein</fullName>
    </submittedName>
</protein>
<dbReference type="AlphaFoldDB" id="A0A383RSW5"/>